<dbReference type="WBParaSite" id="EVEC_0000025901-mRNA-1">
    <property type="protein sequence ID" value="EVEC_0000025901-mRNA-1"/>
    <property type="gene ID" value="EVEC_0000025901"/>
</dbReference>
<accession>A0A0N4USW8</accession>
<name>A0A0N4USW8_ENTVE</name>
<organism evidence="3">
    <name type="scientific">Enterobius vermicularis</name>
    <name type="common">Human pinworm</name>
    <dbReference type="NCBI Taxonomy" id="51028"/>
    <lineage>
        <taxon>Eukaryota</taxon>
        <taxon>Metazoa</taxon>
        <taxon>Ecdysozoa</taxon>
        <taxon>Nematoda</taxon>
        <taxon>Chromadorea</taxon>
        <taxon>Rhabditida</taxon>
        <taxon>Spirurina</taxon>
        <taxon>Oxyuridomorpha</taxon>
        <taxon>Oxyuroidea</taxon>
        <taxon>Oxyuridae</taxon>
        <taxon>Enterobius</taxon>
    </lineage>
</organism>
<keyword evidence="2" id="KW-1185">Reference proteome</keyword>
<evidence type="ECO:0000313" key="3">
    <source>
        <dbReference type="WBParaSite" id="EVEC_0000025901-mRNA-1"/>
    </source>
</evidence>
<evidence type="ECO:0000313" key="1">
    <source>
        <dbReference type="EMBL" id="VDD85040.1"/>
    </source>
</evidence>
<dbReference type="AlphaFoldDB" id="A0A0N4USW8"/>
<dbReference type="Proteomes" id="UP000274131">
    <property type="component" value="Unassembled WGS sequence"/>
</dbReference>
<sequence length="143" mass="16607">MKQVYEVLLNQTYIHTATVHIEAASEEEAKTIACHISDDDLASIDWDCEPINGTEASQARALEEEEVEDWNIINKVQVVVNFHQRGKNCYVVKQLGRWVKGNTYEQQRDNKGFYLYLSECSNIEEARAKMEELGFFDIKDWND</sequence>
<protein>
    <submittedName>
        <fullName evidence="3">Tudor domain-containing protein</fullName>
    </submittedName>
</protein>
<proteinExistence type="predicted"/>
<reference evidence="3" key="1">
    <citation type="submission" date="2017-02" db="UniProtKB">
        <authorList>
            <consortium name="WormBaseParasite"/>
        </authorList>
    </citation>
    <scope>IDENTIFICATION</scope>
</reference>
<dbReference type="EMBL" id="UXUI01000119">
    <property type="protein sequence ID" value="VDD85040.1"/>
    <property type="molecule type" value="Genomic_DNA"/>
</dbReference>
<reference evidence="1 2" key="2">
    <citation type="submission" date="2018-10" db="EMBL/GenBank/DDBJ databases">
        <authorList>
            <consortium name="Pathogen Informatics"/>
        </authorList>
    </citation>
    <scope>NUCLEOTIDE SEQUENCE [LARGE SCALE GENOMIC DNA]</scope>
</reference>
<evidence type="ECO:0000313" key="2">
    <source>
        <dbReference type="Proteomes" id="UP000274131"/>
    </source>
</evidence>
<gene>
    <name evidence="1" type="ORF">EVEC_LOCUS183</name>
</gene>